<dbReference type="InterPro" id="IPR043010">
    <property type="entry name" value="Phenol_hydroxylase_sf"/>
</dbReference>
<evidence type="ECO:0000313" key="2">
    <source>
        <dbReference type="Proteomes" id="UP001059934"/>
    </source>
</evidence>
<evidence type="ECO:0000313" key="1">
    <source>
        <dbReference type="EMBL" id="UVW35419.1"/>
    </source>
</evidence>
<dbReference type="Gene3D" id="3.10.20.560">
    <property type="entry name" value="Phenol hydroxylase"/>
    <property type="match status" value="1"/>
</dbReference>
<dbReference type="InterPro" id="IPR006756">
    <property type="entry name" value="Phenol_hydroxylase"/>
</dbReference>
<gene>
    <name evidence="1" type="ORF">NYF23_02130</name>
</gene>
<dbReference type="Pfam" id="PF04663">
    <property type="entry name" value="Phenol_monoox"/>
    <property type="match status" value="1"/>
</dbReference>
<dbReference type="EMBL" id="CP103416">
    <property type="protein sequence ID" value="UVW35419.1"/>
    <property type="molecule type" value="Genomic_DNA"/>
</dbReference>
<keyword evidence="2" id="KW-1185">Reference proteome</keyword>
<sequence length="120" mass="13810">MTIRALRDDYHGEFKDSLEKFGGAQLVYLGWDKHQMFCSSRAFPLPPEMRFQELLDNVMPEAFGQHPEFNQIDWNKAQWILDNSAFQPDHSKSLTELDIGHKSLLRLVTPELTGYKGAGI</sequence>
<reference evidence="1" key="1">
    <citation type="submission" date="2022-08" db="EMBL/GenBank/DDBJ databases">
        <title>Catabolic pathway analysis in culturable SAR92 clade bacteria reveals their overlooked roles in DMSP degradation in coastal seas.</title>
        <authorList>
            <person name="He X."/>
            <person name="Zhang X."/>
            <person name="Zhang Y."/>
        </authorList>
    </citation>
    <scope>NUCLEOTIDE SEQUENCE</scope>
    <source>
        <strain evidence="1">H455</strain>
    </source>
</reference>
<accession>A0ABY5TQ34</accession>
<dbReference type="Proteomes" id="UP001059934">
    <property type="component" value="Chromosome"/>
</dbReference>
<proteinExistence type="predicted"/>
<organism evidence="1 2">
    <name type="scientific">SAR92 clade bacterium H455</name>
    <dbReference type="NCBI Taxonomy" id="2974818"/>
    <lineage>
        <taxon>Bacteria</taxon>
        <taxon>Pseudomonadati</taxon>
        <taxon>Pseudomonadota</taxon>
        <taxon>Gammaproteobacteria</taxon>
        <taxon>Cellvibrionales</taxon>
        <taxon>Porticoccaceae</taxon>
        <taxon>SAR92 clade</taxon>
    </lineage>
</organism>
<name>A0ABY5TQ34_9GAMM</name>
<protein>
    <submittedName>
        <fullName evidence="1">Phenol hydroxylase subunit P4</fullName>
    </submittedName>
</protein>